<dbReference type="AlphaFoldDB" id="A0A9E7FGC8"/>
<dbReference type="EMBL" id="CP097506">
    <property type="protein sequence ID" value="URD95048.1"/>
    <property type="molecule type" value="Genomic_DNA"/>
</dbReference>
<proteinExistence type="predicted"/>
<accession>A0A9E7FGC8</accession>
<name>A0A9E7FGC8_9LILI</name>
<protein>
    <submittedName>
        <fullName evidence="1">Uncharacterized protein</fullName>
    </submittedName>
</protein>
<dbReference type="Proteomes" id="UP001055439">
    <property type="component" value="Chromosome 4"/>
</dbReference>
<evidence type="ECO:0000313" key="1">
    <source>
        <dbReference type="EMBL" id="URD95048.1"/>
    </source>
</evidence>
<keyword evidence="2" id="KW-1185">Reference proteome</keyword>
<reference evidence="1" key="1">
    <citation type="submission" date="2022-05" db="EMBL/GenBank/DDBJ databases">
        <title>The Musa troglodytarum L. genome provides insights into the mechanism of non-climacteric behaviour and enrichment of carotenoids.</title>
        <authorList>
            <person name="Wang J."/>
        </authorList>
    </citation>
    <scope>NUCLEOTIDE SEQUENCE</scope>
    <source>
        <tissue evidence="1">Leaf</tissue>
    </source>
</reference>
<organism evidence="1 2">
    <name type="scientific">Musa troglodytarum</name>
    <name type="common">fe'i banana</name>
    <dbReference type="NCBI Taxonomy" id="320322"/>
    <lineage>
        <taxon>Eukaryota</taxon>
        <taxon>Viridiplantae</taxon>
        <taxon>Streptophyta</taxon>
        <taxon>Embryophyta</taxon>
        <taxon>Tracheophyta</taxon>
        <taxon>Spermatophyta</taxon>
        <taxon>Magnoliopsida</taxon>
        <taxon>Liliopsida</taxon>
        <taxon>Zingiberales</taxon>
        <taxon>Musaceae</taxon>
        <taxon>Musa</taxon>
    </lineage>
</organism>
<sequence>MVVHSCNPRCLGEAAEHLSFGLLPCVNLQDQLRHIRPPAKRAQWGHDYRKNNAKGMYSSPGDKRTARKRAVQIYKIKRSQATVDVV</sequence>
<gene>
    <name evidence="1" type="ORF">MUK42_26938</name>
</gene>
<evidence type="ECO:0000313" key="2">
    <source>
        <dbReference type="Proteomes" id="UP001055439"/>
    </source>
</evidence>